<gene>
    <name evidence="2" type="ORF">CYCCA115_LOCUS1205</name>
</gene>
<dbReference type="AlphaFoldDB" id="A0AAD2FCW6"/>
<evidence type="ECO:0000313" key="3">
    <source>
        <dbReference type="Proteomes" id="UP001295423"/>
    </source>
</evidence>
<evidence type="ECO:0000256" key="1">
    <source>
        <dbReference type="ARBA" id="ARBA00022801"/>
    </source>
</evidence>
<dbReference type="GO" id="GO:0009446">
    <property type="term" value="P:putrescine biosynthetic process"/>
    <property type="evidence" value="ECO:0007669"/>
    <property type="project" value="InterPro"/>
</dbReference>
<evidence type="ECO:0000313" key="2">
    <source>
        <dbReference type="EMBL" id="CAJ1926323.1"/>
    </source>
</evidence>
<sequence length="181" mass="19715">MASVATVGVEICKVAATTLVGLETLGIIGGGCEVMRYAWPKMKVTFSIEVDGRGTLMAKRSSILNDNHNPGATQAEVEAYFRRYLGVNNFIWLDGTAGLDITDDHIDGTARFANGDTIVTLKKQDFIVPTEYDILTRATNADGKPYKIVHLPLTAKEIPSIGEHGLYINYYAGNSNLSRCQ</sequence>
<dbReference type="Proteomes" id="UP001295423">
    <property type="component" value="Unassembled WGS sequence"/>
</dbReference>
<organism evidence="2 3">
    <name type="scientific">Cylindrotheca closterium</name>
    <dbReference type="NCBI Taxonomy" id="2856"/>
    <lineage>
        <taxon>Eukaryota</taxon>
        <taxon>Sar</taxon>
        <taxon>Stramenopiles</taxon>
        <taxon>Ochrophyta</taxon>
        <taxon>Bacillariophyta</taxon>
        <taxon>Bacillariophyceae</taxon>
        <taxon>Bacillariophycidae</taxon>
        <taxon>Bacillariales</taxon>
        <taxon>Bacillariaceae</taxon>
        <taxon>Cylindrotheca</taxon>
    </lineage>
</organism>
<dbReference type="GO" id="GO:0004668">
    <property type="term" value="F:protein-arginine deiminase activity"/>
    <property type="evidence" value="ECO:0007669"/>
    <property type="project" value="InterPro"/>
</dbReference>
<dbReference type="GO" id="GO:0047632">
    <property type="term" value="F:agmatine deiminase activity"/>
    <property type="evidence" value="ECO:0007669"/>
    <property type="project" value="TreeGrafter"/>
</dbReference>
<dbReference type="PANTHER" id="PTHR31377:SF0">
    <property type="entry name" value="AGMATINE DEIMINASE-RELATED"/>
    <property type="match status" value="1"/>
</dbReference>
<dbReference type="EMBL" id="CAKOGP040000003">
    <property type="protein sequence ID" value="CAJ1926323.1"/>
    <property type="molecule type" value="Genomic_DNA"/>
</dbReference>
<proteinExistence type="predicted"/>
<accession>A0AAD2FCW6</accession>
<dbReference type="SUPFAM" id="SSF55909">
    <property type="entry name" value="Pentein"/>
    <property type="match status" value="1"/>
</dbReference>
<dbReference type="Gene3D" id="3.75.10.10">
    <property type="entry name" value="L-arginine/glycine Amidinotransferase, Chain A"/>
    <property type="match status" value="1"/>
</dbReference>
<protein>
    <recommendedName>
        <fullName evidence="4">Agmatine deiminase</fullName>
    </recommendedName>
</protein>
<keyword evidence="1" id="KW-0378">Hydrolase</keyword>
<keyword evidence="3" id="KW-1185">Reference proteome</keyword>
<name>A0AAD2FCW6_9STRA</name>
<dbReference type="Pfam" id="PF04371">
    <property type="entry name" value="PAD_porph"/>
    <property type="match status" value="1"/>
</dbReference>
<reference evidence="2" key="1">
    <citation type="submission" date="2023-08" db="EMBL/GenBank/DDBJ databases">
        <authorList>
            <person name="Audoor S."/>
            <person name="Bilcke G."/>
        </authorList>
    </citation>
    <scope>NUCLEOTIDE SEQUENCE</scope>
</reference>
<evidence type="ECO:0008006" key="4">
    <source>
        <dbReference type="Google" id="ProtNLM"/>
    </source>
</evidence>
<comment type="caution">
    <text evidence="2">The sequence shown here is derived from an EMBL/GenBank/DDBJ whole genome shotgun (WGS) entry which is preliminary data.</text>
</comment>
<dbReference type="InterPro" id="IPR007466">
    <property type="entry name" value="Peptidyl-Arg-deiminase_porph"/>
</dbReference>
<dbReference type="PANTHER" id="PTHR31377">
    <property type="entry name" value="AGMATINE DEIMINASE-RELATED"/>
    <property type="match status" value="1"/>
</dbReference>